<name>A0A0J8B1M2_BETVV</name>
<evidence type="ECO:0000313" key="3">
    <source>
        <dbReference type="Proteomes" id="UP000035740"/>
    </source>
</evidence>
<dbReference type="EMBL" id="KQ099068">
    <property type="protein sequence ID" value="KMS93777.1"/>
    <property type="molecule type" value="Genomic_DNA"/>
</dbReference>
<dbReference type="AlphaFoldDB" id="A0A0J8B1M2"/>
<dbReference type="Gramene" id="KMS93777">
    <property type="protein sequence ID" value="KMS93777"/>
    <property type="gene ID" value="BVRB_028070"/>
</dbReference>
<reference evidence="2 3" key="1">
    <citation type="journal article" date="2014" name="Nature">
        <title>The genome of the recently domesticated crop plant sugar beet (Beta vulgaris).</title>
        <authorList>
            <person name="Dohm J.C."/>
            <person name="Minoche A.E."/>
            <person name="Holtgrawe D."/>
            <person name="Capella-Gutierrez S."/>
            <person name="Zakrzewski F."/>
            <person name="Tafer H."/>
            <person name="Rupp O."/>
            <person name="Sorensen T.R."/>
            <person name="Stracke R."/>
            <person name="Reinhardt R."/>
            <person name="Goesmann A."/>
            <person name="Kraft T."/>
            <person name="Schulz B."/>
            <person name="Stadler P.F."/>
            <person name="Schmidt T."/>
            <person name="Gabaldon T."/>
            <person name="Lehrach H."/>
            <person name="Weisshaar B."/>
            <person name="Himmelbauer H."/>
        </authorList>
    </citation>
    <scope>NUCLEOTIDE SEQUENCE [LARGE SCALE GENOMIC DNA]</scope>
    <source>
        <tissue evidence="2">Taproot</tissue>
    </source>
</reference>
<keyword evidence="3" id="KW-1185">Reference proteome</keyword>
<evidence type="ECO:0000313" key="2">
    <source>
        <dbReference type="EMBL" id="KMS93777.1"/>
    </source>
</evidence>
<evidence type="ECO:0000256" key="1">
    <source>
        <dbReference type="SAM" id="MobiDB-lite"/>
    </source>
</evidence>
<accession>A0A0J8B1M2</accession>
<organism evidence="2 3">
    <name type="scientific">Beta vulgaris subsp. vulgaris</name>
    <name type="common">Beet</name>
    <dbReference type="NCBI Taxonomy" id="3555"/>
    <lineage>
        <taxon>Eukaryota</taxon>
        <taxon>Viridiplantae</taxon>
        <taxon>Streptophyta</taxon>
        <taxon>Embryophyta</taxon>
        <taxon>Tracheophyta</taxon>
        <taxon>Spermatophyta</taxon>
        <taxon>Magnoliopsida</taxon>
        <taxon>eudicotyledons</taxon>
        <taxon>Gunneridae</taxon>
        <taxon>Pentapetalae</taxon>
        <taxon>Caryophyllales</taxon>
        <taxon>Chenopodiaceae</taxon>
        <taxon>Betoideae</taxon>
        <taxon>Beta</taxon>
    </lineage>
</organism>
<dbReference type="Proteomes" id="UP000035740">
    <property type="component" value="Unassembled WGS sequence"/>
</dbReference>
<proteinExistence type="predicted"/>
<protein>
    <submittedName>
        <fullName evidence="2">Uncharacterized protein</fullName>
    </submittedName>
</protein>
<gene>
    <name evidence="2" type="ORF">BVRB_028070</name>
</gene>
<sequence>MQQDTENVFQASDSPSTNTTSYSAFLDHIESDSDSAEIPFIDDNYTDEECRWLSEYGWTTDEVLNIKPLSREEIKPTKALLKFRRNRGSLDRAAMLQQMTLALQSCPIVPYAK</sequence>
<feature type="region of interest" description="Disordered" evidence="1">
    <location>
        <begin position="1"/>
        <end position="21"/>
    </location>
</feature>